<keyword evidence="4 5" id="KW-0472">Membrane</keyword>
<reference evidence="7 8" key="1">
    <citation type="submission" date="2018-11" db="EMBL/GenBank/DDBJ databases">
        <title>Sequencing the genomes of 1000 actinobacteria strains.</title>
        <authorList>
            <person name="Klenk H.-P."/>
        </authorList>
    </citation>
    <scope>NUCLEOTIDE SEQUENCE [LARGE SCALE GENOMIC DNA]</scope>
    <source>
        <strain evidence="7 8">DSM 12652</strain>
    </source>
</reference>
<dbReference type="Proteomes" id="UP000281738">
    <property type="component" value="Unassembled WGS sequence"/>
</dbReference>
<dbReference type="EMBL" id="RKHO01000001">
    <property type="protein sequence ID" value="ROR93011.1"/>
    <property type="molecule type" value="Genomic_DNA"/>
</dbReference>
<feature type="transmembrane region" description="Helical" evidence="5">
    <location>
        <begin position="288"/>
        <end position="307"/>
    </location>
</feature>
<feature type="transmembrane region" description="Helical" evidence="5">
    <location>
        <begin position="105"/>
        <end position="129"/>
    </location>
</feature>
<keyword evidence="3 5" id="KW-1133">Transmembrane helix</keyword>
<dbReference type="PANTHER" id="PTHR23523:SF2">
    <property type="entry name" value="2-NITROIMIDAZOLE TRANSPORTER"/>
    <property type="match status" value="1"/>
</dbReference>
<dbReference type="GO" id="GO:0022857">
    <property type="term" value="F:transmembrane transporter activity"/>
    <property type="evidence" value="ECO:0007669"/>
    <property type="project" value="InterPro"/>
</dbReference>
<feature type="transmembrane region" description="Helical" evidence="5">
    <location>
        <begin position="168"/>
        <end position="191"/>
    </location>
</feature>
<dbReference type="PANTHER" id="PTHR23523">
    <property type="match status" value="1"/>
</dbReference>
<dbReference type="OrthoDB" id="5317164at2"/>
<feature type="transmembrane region" description="Helical" evidence="5">
    <location>
        <begin position="12"/>
        <end position="30"/>
    </location>
</feature>
<comment type="caution">
    <text evidence="7">The sequence shown here is derived from an EMBL/GenBank/DDBJ whole genome shotgun (WGS) entry which is preliminary data.</text>
</comment>
<feature type="transmembrane region" description="Helical" evidence="5">
    <location>
        <begin position="141"/>
        <end position="162"/>
    </location>
</feature>
<comment type="subcellular location">
    <subcellularLocation>
        <location evidence="1">Cell membrane</location>
        <topology evidence="1">Multi-pass membrane protein</topology>
    </subcellularLocation>
</comment>
<gene>
    <name evidence="7" type="ORF">EDD33_3916</name>
</gene>
<feature type="domain" description="Major facilitator superfamily (MFS) profile" evidence="6">
    <location>
        <begin position="17"/>
        <end position="403"/>
    </location>
</feature>
<evidence type="ECO:0000256" key="3">
    <source>
        <dbReference type="ARBA" id="ARBA00022989"/>
    </source>
</evidence>
<feature type="transmembrane region" description="Helical" evidence="5">
    <location>
        <begin position="347"/>
        <end position="369"/>
    </location>
</feature>
<proteinExistence type="predicted"/>
<dbReference type="Pfam" id="PF07690">
    <property type="entry name" value="MFS_1"/>
    <property type="match status" value="1"/>
</dbReference>
<evidence type="ECO:0000313" key="7">
    <source>
        <dbReference type="EMBL" id="ROR93011.1"/>
    </source>
</evidence>
<evidence type="ECO:0000256" key="4">
    <source>
        <dbReference type="ARBA" id="ARBA00023136"/>
    </source>
</evidence>
<dbReference type="Gene3D" id="1.20.1250.20">
    <property type="entry name" value="MFS general substrate transporter like domains"/>
    <property type="match status" value="1"/>
</dbReference>
<keyword evidence="2 5" id="KW-0812">Transmembrane</keyword>
<dbReference type="AlphaFoldDB" id="A0A3N2CZQ6"/>
<evidence type="ECO:0000259" key="6">
    <source>
        <dbReference type="PROSITE" id="PS50850"/>
    </source>
</evidence>
<feature type="transmembrane region" description="Helical" evidence="5">
    <location>
        <begin position="313"/>
        <end position="335"/>
    </location>
</feature>
<feature type="transmembrane region" description="Helical" evidence="5">
    <location>
        <begin position="253"/>
        <end position="276"/>
    </location>
</feature>
<dbReference type="InterPro" id="IPR036259">
    <property type="entry name" value="MFS_trans_sf"/>
</dbReference>
<name>A0A3N2CZQ6_9ACTN</name>
<organism evidence="7 8">
    <name type="scientific">Nocardioides aurantiacus</name>
    <dbReference type="NCBI Taxonomy" id="86796"/>
    <lineage>
        <taxon>Bacteria</taxon>
        <taxon>Bacillati</taxon>
        <taxon>Actinomycetota</taxon>
        <taxon>Actinomycetes</taxon>
        <taxon>Propionibacteriales</taxon>
        <taxon>Nocardioidaceae</taxon>
        <taxon>Nocardioides</taxon>
    </lineage>
</organism>
<dbReference type="InterPro" id="IPR020846">
    <property type="entry name" value="MFS_dom"/>
</dbReference>
<evidence type="ECO:0000256" key="1">
    <source>
        <dbReference type="ARBA" id="ARBA00004651"/>
    </source>
</evidence>
<accession>A0A3N2CZQ6</accession>
<dbReference type="InterPro" id="IPR011701">
    <property type="entry name" value="MFS"/>
</dbReference>
<dbReference type="RefSeq" id="WP_123392737.1">
    <property type="nucleotide sequence ID" value="NZ_RKHO01000001.1"/>
</dbReference>
<feature type="transmembrane region" description="Helical" evidence="5">
    <location>
        <begin position="223"/>
        <end position="241"/>
    </location>
</feature>
<evidence type="ECO:0000256" key="5">
    <source>
        <dbReference type="SAM" id="Phobius"/>
    </source>
</evidence>
<feature type="transmembrane region" description="Helical" evidence="5">
    <location>
        <begin position="375"/>
        <end position="399"/>
    </location>
</feature>
<feature type="transmembrane region" description="Helical" evidence="5">
    <location>
        <begin position="81"/>
        <end position="99"/>
    </location>
</feature>
<dbReference type="SUPFAM" id="SSF103473">
    <property type="entry name" value="MFS general substrate transporter"/>
    <property type="match status" value="1"/>
</dbReference>
<dbReference type="PROSITE" id="PS50850">
    <property type="entry name" value="MFS"/>
    <property type="match status" value="1"/>
</dbReference>
<sequence length="406" mass="41300">MTPPRPRTAARPGALPWVFVAVLVLVALNLRSPFVAVAPITGQLRTDLGVGSAAVGLLTSLPVLCFGLLAPVALAVIRRSGIAQAVSICLGLVVVGSVVRSLGGYPLAVLGTLVVGAAITVGNVVVPVVIRRETPLPQAGVVTGVYVTAMNLGSMVVTLATAPVAQALGWRVALAVWALPAVLALAAWRWWRGRSGSRRAVPTGGAEPAPSPSDVRIVWRTPIAWLLGLAFAGQASSYYALTAWLPSLLADEIGLGATGAGTASSVFQVCAIVGAFGVPLLATRLSPAVTIAVVGLLWVCFPVQLLLAPELYLLGSVLGGVAQGGGFAAIFTIVVQVSRTDRESAQLSAFVQGVGYVVAATGPAVLGLAHDATDAWTAPVLIVLGTTATFAVMGTLAGASQRRSHT</sequence>
<evidence type="ECO:0000313" key="8">
    <source>
        <dbReference type="Proteomes" id="UP000281738"/>
    </source>
</evidence>
<dbReference type="GO" id="GO:0005886">
    <property type="term" value="C:plasma membrane"/>
    <property type="evidence" value="ECO:0007669"/>
    <property type="project" value="UniProtKB-SubCell"/>
</dbReference>
<feature type="transmembrane region" description="Helical" evidence="5">
    <location>
        <begin position="50"/>
        <end position="74"/>
    </location>
</feature>
<protein>
    <submittedName>
        <fullName evidence="7">CP family cyanate transporter-like MFS transporter</fullName>
    </submittedName>
</protein>
<evidence type="ECO:0000256" key="2">
    <source>
        <dbReference type="ARBA" id="ARBA00022692"/>
    </source>
</evidence>
<dbReference type="InterPro" id="IPR052524">
    <property type="entry name" value="MFS_Cyanate_Porter"/>
</dbReference>
<keyword evidence="8" id="KW-1185">Reference proteome</keyword>